<sequence>MSEEADGSRRNWRHREKRLSTRTLAKRVSPEDHEVVVAYAKTLHVTVADLLGPAVEELIFQARAFTAMTTEDVSDHDGHEAVGG</sequence>
<name>A0A5Q5BGZ4_MYCSS</name>
<dbReference type="EMBL" id="CP000384">
    <property type="protein sequence ID" value="ABG07537.1"/>
    <property type="molecule type" value="Genomic_DNA"/>
</dbReference>
<gene>
    <name evidence="2" type="ordered locus">Mmcs_1425</name>
</gene>
<organism evidence="2">
    <name type="scientific">Mycobacterium sp. (strain MCS)</name>
    <dbReference type="NCBI Taxonomy" id="164756"/>
    <lineage>
        <taxon>Bacteria</taxon>
        <taxon>Bacillati</taxon>
        <taxon>Actinomycetota</taxon>
        <taxon>Actinomycetes</taxon>
        <taxon>Mycobacteriales</taxon>
        <taxon>Mycobacteriaceae</taxon>
        <taxon>Mycobacterium</taxon>
    </lineage>
</organism>
<protein>
    <submittedName>
        <fullName evidence="2">Uncharacterized protein</fullName>
    </submittedName>
</protein>
<accession>A0A5Q5BGZ4</accession>
<feature type="region of interest" description="Disordered" evidence="1">
    <location>
        <begin position="1"/>
        <end position="27"/>
    </location>
</feature>
<dbReference type="AlphaFoldDB" id="A0A5Q5BGZ4"/>
<dbReference type="KEGG" id="mmc:Mmcs_1425"/>
<reference evidence="2" key="1">
    <citation type="submission" date="2006-06" db="EMBL/GenBank/DDBJ databases">
        <title>Complete sequence of chromosome of Mycobacterium sp. MCS.</title>
        <authorList>
            <consortium name="US DOE Joint Genome Institute"/>
            <person name="Copeland A."/>
            <person name="Lucas S."/>
            <person name="Lapidus A."/>
            <person name="Barry K."/>
            <person name="Detter J.C."/>
            <person name="Glavina del Rio T."/>
            <person name="Hammon N."/>
            <person name="Israni S."/>
            <person name="Dalin E."/>
            <person name="Tice H."/>
            <person name="Pitluck S."/>
            <person name="Martinez M."/>
            <person name="Schmutz J."/>
            <person name="Larimer F."/>
            <person name="Land M."/>
            <person name="Hauser L."/>
            <person name="Kyrpides N."/>
            <person name="Kim E."/>
            <person name="Miller C.D."/>
            <person name="Hughes J.E."/>
            <person name="Anderson A.J."/>
            <person name="Sims R.C."/>
            <person name="Richardson P."/>
        </authorList>
    </citation>
    <scope>NUCLEOTIDE SEQUENCE [LARGE SCALE GENOMIC DNA]</scope>
    <source>
        <strain evidence="2">MCS</strain>
    </source>
</reference>
<evidence type="ECO:0000313" key="2">
    <source>
        <dbReference type="EMBL" id="ABG07537.1"/>
    </source>
</evidence>
<proteinExistence type="predicted"/>
<evidence type="ECO:0000256" key="1">
    <source>
        <dbReference type="SAM" id="MobiDB-lite"/>
    </source>
</evidence>